<evidence type="ECO:0000313" key="4">
    <source>
        <dbReference type="Proteomes" id="UP001454036"/>
    </source>
</evidence>
<evidence type="ECO:0000313" key="3">
    <source>
        <dbReference type="EMBL" id="GAA0166462.1"/>
    </source>
</evidence>
<proteinExistence type="predicted"/>
<name>A0AAV3QQU1_LITER</name>
<feature type="region of interest" description="Disordered" evidence="1">
    <location>
        <begin position="1"/>
        <end position="67"/>
    </location>
</feature>
<dbReference type="AlphaFoldDB" id="A0AAV3QQU1"/>
<feature type="domain" description="Reverse transcriptase Ty1/copia-type" evidence="2">
    <location>
        <begin position="123"/>
        <end position="196"/>
    </location>
</feature>
<accession>A0AAV3QQU1</accession>
<comment type="caution">
    <text evidence="3">The sequence shown here is derived from an EMBL/GenBank/DDBJ whole genome shotgun (WGS) entry which is preliminary data.</text>
</comment>
<protein>
    <recommendedName>
        <fullName evidence="2">Reverse transcriptase Ty1/copia-type domain-containing protein</fullName>
    </recommendedName>
</protein>
<reference evidence="3 4" key="1">
    <citation type="submission" date="2024-01" db="EMBL/GenBank/DDBJ databases">
        <title>The complete chloroplast genome sequence of Lithospermum erythrorhizon: insights into the phylogenetic relationship among Boraginaceae species and the maternal lineages of purple gromwells.</title>
        <authorList>
            <person name="Okada T."/>
            <person name="Watanabe K."/>
        </authorList>
    </citation>
    <scope>NUCLEOTIDE SEQUENCE [LARGE SCALE GENOMIC DNA]</scope>
</reference>
<dbReference type="Proteomes" id="UP001454036">
    <property type="component" value="Unassembled WGS sequence"/>
</dbReference>
<dbReference type="InterPro" id="IPR013103">
    <property type="entry name" value="RVT_2"/>
</dbReference>
<sequence>MQINQENTVDDHDHGDGNQGNADDQDNNSTSSSDNNDDHPNQANGNNQTDQANRNNQTVRQLPRRTHRNPVWMIDYVSGSEVSEDEVNLVQLEEEDPVQFETAVRSKKWRNAMDMEINSIVKNNTWTFTTLPQKGKKIGVKWIYKIKRDENGSIVKHKARLVAKGYAQKQGVDFTEVYAPVARMDTIRMIISIVAQRS</sequence>
<feature type="compositionally biased region" description="Low complexity" evidence="1">
    <location>
        <begin position="19"/>
        <end position="34"/>
    </location>
</feature>
<gene>
    <name evidence="3" type="ORF">LIER_21610</name>
</gene>
<keyword evidence="4" id="KW-1185">Reference proteome</keyword>
<evidence type="ECO:0000256" key="1">
    <source>
        <dbReference type="SAM" id="MobiDB-lite"/>
    </source>
</evidence>
<feature type="compositionally biased region" description="Polar residues" evidence="1">
    <location>
        <begin position="41"/>
        <end position="60"/>
    </location>
</feature>
<dbReference type="Pfam" id="PF07727">
    <property type="entry name" value="RVT_2"/>
    <property type="match status" value="1"/>
</dbReference>
<dbReference type="EMBL" id="BAABME010005733">
    <property type="protein sequence ID" value="GAA0166462.1"/>
    <property type="molecule type" value="Genomic_DNA"/>
</dbReference>
<organism evidence="3 4">
    <name type="scientific">Lithospermum erythrorhizon</name>
    <name type="common">Purple gromwell</name>
    <name type="synonym">Lithospermum officinale var. erythrorhizon</name>
    <dbReference type="NCBI Taxonomy" id="34254"/>
    <lineage>
        <taxon>Eukaryota</taxon>
        <taxon>Viridiplantae</taxon>
        <taxon>Streptophyta</taxon>
        <taxon>Embryophyta</taxon>
        <taxon>Tracheophyta</taxon>
        <taxon>Spermatophyta</taxon>
        <taxon>Magnoliopsida</taxon>
        <taxon>eudicotyledons</taxon>
        <taxon>Gunneridae</taxon>
        <taxon>Pentapetalae</taxon>
        <taxon>asterids</taxon>
        <taxon>lamiids</taxon>
        <taxon>Boraginales</taxon>
        <taxon>Boraginaceae</taxon>
        <taxon>Boraginoideae</taxon>
        <taxon>Lithospermeae</taxon>
        <taxon>Lithospermum</taxon>
    </lineage>
</organism>
<evidence type="ECO:0000259" key="2">
    <source>
        <dbReference type="Pfam" id="PF07727"/>
    </source>
</evidence>